<accession>A0A9W7G2F9</accession>
<evidence type="ECO:0000313" key="3">
    <source>
        <dbReference type="EMBL" id="GMI30911.1"/>
    </source>
</evidence>
<proteinExistence type="predicted"/>
<reference evidence="4" key="1">
    <citation type="journal article" date="2023" name="Commun. Biol.">
        <title>Genome analysis of Parmales, the sister group of diatoms, reveals the evolutionary specialization of diatoms from phago-mixotrophs to photoautotrophs.</title>
        <authorList>
            <person name="Ban H."/>
            <person name="Sato S."/>
            <person name="Yoshikawa S."/>
            <person name="Yamada K."/>
            <person name="Nakamura Y."/>
            <person name="Ichinomiya M."/>
            <person name="Sato N."/>
            <person name="Blanc-Mathieu R."/>
            <person name="Endo H."/>
            <person name="Kuwata A."/>
            <person name="Ogata H."/>
        </authorList>
    </citation>
    <scope>NUCLEOTIDE SEQUENCE [LARGE SCALE GENOMIC DNA]</scope>
</reference>
<comment type="caution">
    <text evidence="3">The sequence shown here is derived from an EMBL/GenBank/DDBJ whole genome shotgun (WGS) entry which is preliminary data.</text>
</comment>
<feature type="region of interest" description="Disordered" evidence="1">
    <location>
        <begin position="89"/>
        <end position="109"/>
    </location>
</feature>
<organism evidence="3 4">
    <name type="scientific">Triparma columacea</name>
    <dbReference type="NCBI Taxonomy" id="722753"/>
    <lineage>
        <taxon>Eukaryota</taxon>
        <taxon>Sar</taxon>
        <taxon>Stramenopiles</taxon>
        <taxon>Ochrophyta</taxon>
        <taxon>Bolidophyceae</taxon>
        <taxon>Parmales</taxon>
        <taxon>Triparmaceae</taxon>
        <taxon>Triparma</taxon>
    </lineage>
</organism>
<evidence type="ECO:0000313" key="4">
    <source>
        <dbReference type="Proteomes" id="UP001165065"/>
    </source>
</evidence>
<keyword evidence="4" id="KW-1185">Reference proteome</keyword>
<keyword evidence="2" id="KW-0812">Transmembrane</keyword>
<feature type="transmembrane region" description="Helical" evidence="2">
    <location>
        <begin position="435"/>
        <end position="455"/>
    </location>
</feature>
<name>A0A9W7G2F9_9STRA</name>
<evidence type="ECO:0000256" key="1">
    <source>
        <dbReference type="SAM" id="MobiDB-lite"/>
    </source>
</evidence>
<sequence>MTSFFLGKTLIDVNLGQCPVKGSPCEGQDLCTCSPTGSAHACNCGEPKANHNGCCNCWCGTCDDICASGIAVATVVEDIRVETATTQAIAGESRQDEPRETSQIPSSLNVKGNDEDVIKRYETYTGEWGSTGNLGLDRDNQMSKARFAEHLITGEPFIVHIPPEVGGYTSESFPKTIDEWTEDFEKNWALYEPSSESISLWQGRISDSLSQSYSKWNENHDINFTNFKEVRKRWPGSYMSIVANSGTSQDYLRSKVFSEPAFIPKVNLATSMWMYAGEKGAGVVEHVDTVGCVCSWSYMLFGEKKWWLGSPPGTRGEKYFEHSEVIQGQYDFIFWCVGYKHETIITSEESLDIHGYVDLNKDHPDAFSQQLTSIHESLTAPSFWKSSDQSHYADQMDDIASRCRDGVRGKKYLSERWVDSANSFHNLDGGSITEVFVKGLSAGFLLLLIISSFFLRRGKKVKVA</sequence>
<dbReference type="Proteomes" id="UP001165065">
    <property type="component" value="Unassembled WGS sequence"/>
</dbReference>
<dbReference type="OrthoDB" id="10063099at2759"/>
<gene>
    <name evidence="3" type="ORF">TrCOL_g11811</name>
</gene>
<dbReference type="EMBL" id="BRYA01000725">
    <property type="protein sequence ID" value="GMI30911.1"/>
    <property type="molecule type" value="Genomic_DNA"/>
</dbReference>
<keyword evidence="2" id="KW-0472">Membrane</keyword>
<keyword evidence="2" id="KW-1133">Transmembrane helix</keyword>
<dbReference type="AlphaFoldDB" id="A0A9W7G2F9"/>
<dbReference type="SUPFAM" id="SSF51197">
    <property type="entry name" value="Clavaminate synthase-like"/>
    <property type="match status" value="1"/>
</dbReference>
<protein>
    <submittedName>
        <fullName evidence="3">Uncharacterized protein</fullName>
    </submittedName>
</protein>
<evidence type="ECO:0000256" key="2">
    <source>
        <dbReference type="SAM" id="Phobius"/>
    </source>
</evidence>